<sequence>MEQTSLAFPPPGPTTRTAGGGVPLRPSRARRALRGVAQVACLPYLSLKVAWIFGSHLGIPAGSPLLEHRTTMVLANGLTVLMDAAVLVLVLLLTRPWGLRTPAWLLVVPMWVASGLLVPIMAGFPLQLLATALGGGGSEGEKSSEPFLHDWVFGVVYGGFIVQGIALGALFVPYAKDRWAHLWRGRLGELPRDGARGPRIAAYSAALLALLPVTAHLLWASGVDAGLNASQADGRTTGSAVLEGLSAVYCLAAVAGALLLVLRRPPLLPVKVPLTLAWLGSGAVGCWGGWLLFGALVSAGDVGQRPTGPMLLTYAVRMIIGLLVAATGARFLKERSGSTA</sequence>
<evidence type="ECO:0000256" key="2">
    <source>
        <dbReference type="SAM" id="Phobius"/>
    </source>
</evidence>
<feature type="transmembrane region" description="Helical" evidence="2">
    <location>
        <begin position="200"/>
        <end position="220"/>
    </location>
</feature>
<feature type="transmembrane region" description="Helical" evidence="2">
    <location>
        <begin position="73"/>
        <end position="93"/>
    </location>
</feature>
<gene>
    <name evidence="3" type="ORF">KY5_1793</name>
</gene>
<organism evidence="3 4">
    <name type="scientific">Streptomyces formicae</name>
    <dbReference type="NCBI Taxonomy" id="1616117"/>
    <lineage>
        <taxon>Bacteria</taxon>
        <taxon>Bacillati</taxon>
        <taxon>Actinomycetota</taxon>
        <taxon>Actinomycetes</taxon>
        <taxon>Kitasatosporales</taxon>
        <taxon>Streptomycetaceae</taxon>
        <taxon>Streptomyces</taxon>
    </lineage>
</organism>
<keyword evidence="4" id="KW-1185">Reference proteome</keyword>
<proteinExistence type="predicted"/>
<protein>
    <recommendedName>
        <fullName evidence="5">Aromatic ring-opening dioxygenase LigA</fullName>
    </recommendedName>
</protein>
<feature type="transmembrane region" description="Helical" evidence="2">
    <location>
        <begin position="311"/>
        <end position="332"/>
    </location>
</feature>
<dbReference type="Proteomes" id="UP000221011">
    <property type="component" value="Chromosome"/>
</dbReference>
<evidence type="ECO:0000313" key="4">
    <source>
        <dbReference type="Proteomes" id="UP000221011"/>
    </source>
</evidence>
<feature type="transmembrane region" description="Helical" evidence="2">
    <location>
        <begin position="151"/>
        <end position="174"/>
    </location>
</feature>
<feature type="transmembrane region" description="Helical" evidence="2">
    <location>
        <begin position="35"/>
        <end position="53"/>
    </location>
</feature>
<dbReference type="KEGG" id="sfk:KY5_1793"/>
<feature type="transmembrane region" description="Helical" evidence="2">
    <location>
        <begin position="240"/>
        <end position="262"/>
    </location>
</feature>
<evidence type="ECO:0000313" key="3">
    <source>
        <dbReference type="EMBL" id="ATL26811.1"/>
    </source>
</evidence>
<keyword evidence="2" id="KW-1133">Transmembrane helix</keyword>
<name>A0A291Q4Z0_9ACTN</name>
<feature type="region of interest" description="Disordered" evidence="1">
    <location>
        <begin position="1"/>
        <end position="24"/>
    </location>
</feature>
<evidence type="ECO:0008006" key="5">
    <source>
        <dbReference type="Google" id="ProtNLM"/>
    </source>
</evidence>
<keyword evidence="2" id="KW-0812">Transmembrane</keyword>
<accession>A0A291Q4Z0</accession>
<dbReference type="RefSeq" id="WP_234362663.1">
    <property type="nucleotide sequence ID" value="NZ_CP022685.1"/>
</dbReference>
<feature type="transmembrane region" description="Helical" evidence="2">
    <location>
        <begin position="105"/>
        <end position="131"/>
    </location>
</feature>
<reference evidence="3 4" key="1">
    <citation type="submission" date="2017-08" db="EMBL/GenBank/DDBJ databases">
        <title>Complete Genome Sequence of Streptomyces formicae KY5, the formicamycin producer.</title>
        <authorList>
            <person name="Holmes N.A."/>
            <person name="Devine R."/>
            <person name="Qin Z."/>
            <person name="Seipke R.F."/>
            <person name="Wilkinson B."/>
            <person name="Hutchings M.I."/>
        </authorList>
    </citation>
    <scope>NUCLEOTIDE SEQUENCE [LARGE SCALE GENOMIC DNA]</scope>
    <source>
        <strain evidence="3 4">KY5</strain>
    </source>
</reference>
<feature type="transmembrane region" description="Helical" evidence="2">
    <location>
        <begin position="274"/>
        <end position="299"/>
    </location>
</feature>
<evidence type="ECO:0000256" key="1">
    <source>
        <dbReference type="SAM" id="MobiDB-lite"/>
    </source>
</evidence>
<dbReference type="EMBL" id="CP022685">
    <property type="protein sequence ID" value="ATL26811.1"/>
    <property type="molecule type" value="Genomic_DNA"/>
</dbReference>
<dbReference type="AlphaFoldDB" id="A0A291Q4Z0"/>
<keyword evidence="2" id="KW-0472">Membrane</keyword>